<dbReference type="Pfam" id="PF00355">
    <property type="entry name" value="Rieske"/>
    <property type="match status" value="1"/>
</dbReference>
<evidence type="ECO:0000313" key="6">
    <source>
        <dbReference type="EMBL" id="MFC6714552.1"/>
    </source>
</evidence>
<dbReference type="InterPro" id="IPR045612">
    <property type="entry name" value="DUF5914"/>
</dbReference>
<evidence type="ECO:0000256" key="3">
    <source>
        <dbReference type="ARBA" id="ARBA00023004"/>
    </source>
</evidence>
<evidence type="ECO:0000313" key="7">
    <source>
        <dbReference type="Proteomes" id="UP001596356"/>
    </source>
</evidence>
<gene>
    <name evidence="6" type="ORF">ACFQBT_12290</name>
</gene>
<dbReference type="SUPFAM" id="SSF50022">
    <property type="entry name" value="ISP domain"/>
    <property type="match status" value="1"/>
</dbReference>
<name>A0ABW2AU36_9MICO</name>
<protein>
    <submittedName>
        <fullName evidence="6">DUF5914 domain-containing protein</fullName>
    </submittedName>
</protein>
<keyword evidence="2" id="KW-0479">Metal-binding</keyword>
<keyword evidence="7" id="KW-1185">Reference proteome</keyword>
<dbReference type="Gene3D" id="2.102.10.10">
    <property type="entry name" value="Rieske [2Fe-2S] iron-sulphur domain"/>
    <property type="match status" value="1"/>
</dbReference>
<dbReference type="InterPro" id="IPR036922">
    <property type="entry name" value="Rieske_2Fe-2S_sf"/>
</dbReference>
<accession>A0ABW2AU36</accession>
<keyword evidence="1" id="KW-0001">2Fe-2S</keyword>
<evidence type="ECO:0000259" key="5">
    <source>
        <dbReference type="PROSITE" id="PS51296"/>
    </source>
</evidence>
<feature type="domain" description="Rieske" evidence="5">
    <location>
        <begin position="58"/>
        <end position="147"/>
    </location>
</feature>
<reference evidence="7" key="1">
    <citation type="journal article" date="2019" name="Int. J. Syst. Evol. Microbiol.">
        <title>The Global Catalogue of Microorganisms (GCM) 10K type strain sequencing project: providing services to taxonomists for standard genome sequencing and annotation.</title>
        <authorList>
            <consortium name="The Broad Institute Genomics Platform"/>
            <consortium name="The Broad Institute Genome Sequencing Center for Infectious Disease"/>
            <person name="Wu L."/>
            <person name="Ma J."/>
        </authorList>
    </citation>
    <scope>NUCLEOTIDE SEQUENCE [LARGE SCALE GENOMIC DNA]</scope>
    <source>
        <strain evidence="7">NBRC 106593</strain>
    </source>
</reference>
<comment type="caution">
    <text evidence="6">The sequence shown here is derived from an EMBL/GenBank/DDBJ whole genome shotgun (WGS) entry which is preliminary data.</text>
</comment>
<sequence length="334" mass="36335">MSLLRIDRTVRAEVRRRSPVRYLPQRPAEEIRETWRDARPARIEAALQEALSRPTHGWVVLAASSEVPAGRSIVRNAGGREIVLWRDASGSVLAGPGACPHLGALLTGCEVAGDNILCRWHGMALGPATEPPWATYAAFDDGVLVWARVGPVEEGASPTDRPVMARRPDPRTSIASVVSLSAICEPRDIVANRLDPWHGAWFHPYAFSDLRVDDAASSSDRLVLDVAFRLGRRFAVPVRADFTCPDAATVVMTITEGEGEGSVVESHATLVTPPGQHPATTVMTEAVIASSGRAGFRAARALAPLVRHGMRASQRQLWVDDLEYAARRYALRHN</sequence>
<dbReference type="InterPro" id="IPR017941">
    <property type="entry name" value="Rieske_2Fe-2S"/>
</dbReference>
<dbReference type="CDD" id="cd03467">
    <property type="entry name" value="Rieske"/>
    <property type="match status" value="1"/>
</dbReference>
<evidence type="ECO:0000256" key="4">
    <source>
        <dbReference type="ARBA" id="ARBA00023014"/>
    </source>
</evidence>
<dbReference type="Pfam" id="PF19299">
    <property type="entry name" value="DUF5914"/>
    <property type="match status" value="1"/>
</dbReference>
<proteinExistence type="predicted"/>
<keyword evidence="4" id="KW-0411">Iron-sulfur</keyword>
<keyword evidence="3" id="KW-0408">Iron</keyword>
<evidence type="ECO:0000256" key="2">
    <source>
        <dbReference type="ARBA" id="ARBA00022723"/>
    </source>
</evidence>
<dbReference type="PROSITE" id="PS51296">
    <property type="entry name" value="RIESKE"/>
    <property type="match status" value="1"/>
</dbReference>
<dbReference type="EMBL" id="JBHSWJ010000002">
    <property type="protein sequence ID" value="MFC6714552.1"/>
    <property type="molecule type" value="Genomic_DNA"/>
</dbReference>
<dbReference type="RefSeq" id="WP_377823050.1">
    <property type="nucleotide sequence ID" value="NZ_JBHSWJ010000002.1"/>
</dbReference>
<dbReference type="Proteomes" id="UP001596356">
    <property type="component" value="Unassembled WGS sequence"/>
</dbReference>
<evidence type="ECO:0000256" key="1">
    <source>
        <dbReference type="ARBA" id="ARBA00022714"/>
    </source>
</evidence>
<organism evidence="6 7">
    <name type="scientific">Branchiibius cervicis</name>
    <dbReference type="NCBI Taxonomy" id="908252"/>
    <lineage>
        <taxon>Bacteria</taxon>
        <taxon>Bacillati</taxon>
        <taxon>Actinomycetota</taxon>
        <taxon>Actinomycetes</taxon>
        <taxon>Micrococcales</taxon>
        <taxon>Dermacoccaceae</taxon>
        <taxon>Branchiibius</taxon>
    </lineage>
</organism>